<protein>
    <recommendedName>
        <fullName evidence="4">Phage protein</fullName>
    </recommendedName>
</protein>
<feature type="coiled-coil region" evidence="1">
    <location>
        <begin position="15"/>
        <end position="42"/>
    </location>
</feature>
<evidence type="ECO:0000256" key="1">
    <source>
        <dbReference type="SAM" id="Coils"/>
    </source>
</evidence>
<evidence type="ECO:0000313" key="2">
    <source>
        <dbReference type="EMBL" id="RID85497.1"/>
    </source>
</evidence>
<dbReference type="EMBL" id="QWVS01000018">
    <property type="protein sequence ID" value="RID85497.1"/>
    <property type="molecule type" value="Genomic_DNA"/>
</dbReference>
<organism evidence="2 3">
    <name type="scientific">Peribacillus asahii</name>
    <dbReference type="NCBI Taxonomy" id="228899"/>
    <lineage>
        <taxon>Bacteria</taxon>
        <taxon>Bacillati</taxon>
        <taxon>Bacillota</taxon>
        <taxon>Bacilli</taxon>
        <taxon>Bacillales</taxon>
        <taxon>Bacillaceae</taxon>
        <taxon>Peribacillus</taxon>
    </lineage>
</organism>
<accession>A0A398B6Q6</accession>
<evidence type="ECO:0000313" key="3">
    <source>
        <dbReference type="Proteomes" id="UP000266016"/>
    </source>
</evidence>
<reference evidence="2 3" key="1">
    <citation type="submission" date="2018-08" db="EMBL/GenBank/DDBJ databases">
        <title>Bacillus jemisoniae sp. nov., Bacillus chryseoplanitiae sp. nov., Bacillus resnikiae sp. nov., and Bacillus frankliniae sp. nov., isolated from Viking spacecraft and associated surfaces.</title>
        <authorList>
            <person name="Seuylemezian A."/>
            <person name="Vaishampayan P."/>
        </authorList>
    </citation>
    <scope>NUCLEOTIDE SEQUENCE [LARGE SCALE GENOMIC DNA]</scope>
    <source>
        <strain evidence="2 3">MA001</strain>
    </source>
</reference>
<gene>
    <name evidence="2" type="ORF">D1953_11565</name>
</gene>
<name>A0A398B6Q6_9BACI</name>
<dbReference type="Proteomes" id="UP000266016">
    <property type="component" value="Unassembled WGS sequence"/>
</dbReference>
<comment type="caution">
    <text evidence="2">The sequence shown here is derived from an EMBL/GenBank/DDBJ whole genome shotgun (WGS) entry which is preliminary data.</text>
</comment>
<sequence length="129" mass="15047">MEDTSLITRDKLVQYVELSRKKKEVEKQLDALKKDFNKYFDHVVGKHSKGEMTISDYKVQRQVRTTEKFDREITVNRLEELNLKDLIQKKPDEEKIKSALNLGLLKENDLEGCVITSSSQAIYVKQIDS</sequence>
<keyword evidence="3" id="KW-1185">Reference proteome</keyword>
<proteinExistence type="predicted"/>
<evidence type="ECO:0008006" key="4">
    <source>
        <dbReference type="Google" id="ProtNLM"/>
    </source>
</evidence>
<keyword evidence="1" id="KW-0175">Coiled coil</keyword>
<dbReference type="AlphaFoldDB" id="A0A398B6Q6"/>